<dbReference type="EMBL" id="LT629776">
    <property type="protein sequence ID" value="SDS69656.1"/>
    <property type="molecule type" value="Genomic_DNA"/>
</dbReference>
<feature type="transmembrane region" description="Helical" evidence="1">
    <location>
        <begin position="231"/>
        <end position="249"/>
    </location>
</feature>
<dbReference type="STRING" id="545619.SAMN04489860_2143"/>
<proteinExistence type="predicted"/>
<reference evidence="2 3" key="1">
    <citation type="submission" date="2016-10" db="EMBL/GenBank/DDBJ databases">
        <authorList>
            <person name="de Groot N.N."/>
        </authorList>
    </citation>
    <scope>NUCLEOTIDE SEQUENCE [LARGE SCALE GENOMIC DNA]</scope>
    <source>
        <strain evidence="2 3">DSM 22126</strain>
    </source>
</reference>
<protein>
    <recommendedName>
        <fullName evidence="4">Secreted protein</fullName>
    </recommendedName>
</protein>
<keyword evidence="1" id="KW-0472">Membrane</keyword>
<dbReference type="eggNOG" id="COG5278">
    <property type="taxonomic scope" value="Bacteria"/>
</dbReference>
<evidence type="ECO:0000313" key="3">
    <source>
        <dbReference type="Proteomes" id="UP000185663"/>
    </source>
</evidence>
<dbReference type="RefSeq" id="WP_157270436.1">
    <property type="nucleotide sequence ID" value="NZ_LT629776.1"/>
</dbReference>
<evidence type="ECO:0000256" key="1">
    <source>
        <dbReference type="SAM" id="Phobius"/>
    </source>
</evidence>
<feature type="transmembrane region" description="Helical" evidence="1">
    <location>
        <begin position="197"/>
        <end position="219"/>
    </location>
</feature>
<evidence type="ECO:0000313" key="2">
    <source>
        <dbReference type="EMBL" id="SDS69656.1"/>
    </source>
</evidence>
<feature type="transmembrane region" description="Helical" evidence="1">
    <location>
        <begin position="398"/>
        <end position="418"/>
    </location>
</feature>
<accession>A0A1H1UBP6</accession>
<dbReference type="OrthoDB" id="3218196at2"/>
<organism evidence="2 3">
    <name type="scientific">Paraoerskovia marina</name>
    <dbReference type="NCBI Taxonomy" id="545619"/>
    <lineage>
        <taxon>Bacteria</taxon>
        <taxon>Bacillati</taxon>
        <taxon>Actinomycetota</taxon>
        <taxon>Actinomycetes</taxon>
        <taxon>Micrococcales</taxon>
        <taxon>Cellulomonadaceae</taxon>
        <taxon>Paraoerskovia</taxon>
    </lineage>
</organism>
<dbReference type="Proteomes" id="UP000185663">
    <property type="component" value="Chromosome I"/>
</dbReference>
<gene>
    <name evidence="2" type="ORF">SAMN04489860_2143</name>
</gene>
<keyword evidence="1" id="KW-0812">Transmembrane</keyword>
<keyword evidence="3" id="KW-1185">Reference proteome</keyword>
<name>A0A1H1UBP6_9CELL</name>
<dbReference type="AlphaFoldDB" id="A0A1H1UBP6"/>
<feature type="transmembrane region" description="Helical" evidence="1">
    <location>
        <begin position="29"/>
        <end position="52"/>
    </location>
</feature>
<sequence>MAQQARWGVHRPASRTGTVAAALAGTPGLIRALLVLCLVVVATAGVVVSGVARSQESALRTAGEEASRLGDIQATSTALASADAYATNAFLAAGRDEVDTLAQFAAEMDTASSMLPQLARTGSSGDAAYLSQINVDLSTYNNLAAQAQANNRHGLAVGAAYLSNASTLMREDIRPDLATLISRGDYRVRSAIDGTGVANAVAVPFLVVLAVLLGVQVWLAVRTHRLVNPGMALATLVVFASGTVTILLIEDARTTALEARDGPYSVATLMSGAQASANTAKSNESLGLIQQGSGNEREQAVELALDRAYGQIQTANEHGGVGGTAKANLTTWNQRHDEIRALDDAGDWSGAVDMSTDQSHSSANASFSQFRNAAETEVRAATARADEEFAAAEDMTSLASTVAAVGLTVGAAGVWWGLARRLDEYR</sequence>
<keyword evidence="1" id="KW-1133">Transmembrane helix</keyword>
<evidence type="ECO:0008006" key="4">
    <source>
        <dbReference type="Google" id="ProtNLM"/>
    </source>
</evidence>